<feature type="transmembrane region" description="Helical" evidence="2">
    <location>
        <begin position="6"/>
        <end position="26"/>
    </location>
</feature>
<keyword evidence="4" id="KW-1185">Reference proteome</keyword>
<evidence type="ECO:0000256" key="1">
    <source>
        <dbReference type="SAM" id="MobiDB-lite"/>
    </source>
</evidence>
<reference evidence="3" key="2">
    <citation type="submission" date="2020-06" db="EMBL/GenBank/DDBJ databases">
        <authorList>
            <person name="Sheffer M."/>
        </authorList>
    </citation>
    <scope>NUCLEOTIDE SEQUENCE</scope>
</reference>
<dbReference type="AlphaFoldDB" id="A0A8T0ELI2"/>
<gene>
    <name evidence="3" type="ORF">HNY73_017360</name>
</gene>
<proteinExistence type="predicted"/>
<comment type="caution">
    <text evidence="3">The sequence shown here is derived from an EMBL/GenBank/DDBJ whole genome shotgun (WGS) entry which is preliminary data.</text>
</comment>
<evidence type="ECO:0000256" key="2">
    <source>
        <dbReference type="SAM" id="Phobius"/>
    </source>
</evidence>
<protein>
    <submittedName>
        <fullName evidence="3">Uncharacterized protein</fullName>
    </submittedName>
</protein>
<feature type="compositionally biased region" description="Pro residues" evidence="1">
    <location>
        <begin position="52"/>
        <end position="61"/>
    </location>
</feature>
<sequence>MSIPVGYIVTGVVITVAAIFALFTSMSKEEPQKVKSDGRRDRGTGSQSPRNYTPPPSPPSPSKGRGRRRKLLDRCANCDKSPYVKIHPCNHESLCKGCAVHYLKDNDTCRYLQW</sequence>
<keyword evidence="2" id="KW-1133">Transmembrane helix</keyword>
<evidence type="ECO:0000313" key="3">
    <source>
        <dbReference type="EMBL" id="KAF8774852.1"/>
    </source>
</evidence>
<dbReference type="EMBL" id="JABXBU010002227">
    <property type="protein sequence ID" value="KAF8774852.1"/>
    <property type="molecule type" value="Genomic_DNA"/>
</dbReference>
<organism evidence="3 4">
    <name type="scientific">Argiope bruennichi</name>
    <name type="common">Wasp spider</name>
    <name type="synonym">Aranea bruennichi</name>
    <dbReference type="NCBI Taxonomy" id="94029"/>
    <lineage>
        <taxon>Eukaryota</taxon>
        <taxon>Metazoa</taxon>
        <taxon>Ecdysozoa</taxon>
        <taxon>Arthropoda</taxon>
        <taxon>Chelicerata</taxon>
        <taxon>Arachnida</taxon>
        <taxon>Araneae</taxon>
        <taxon>Araneomorphae</taxon>
        <taxon>Entelegynae</taxon>
        <taxon>Araneoidea</taxon>
        <taxon>Araneidae</taxon>
        <taxon>Argiope</taxon>
    </lineage>
</organism>
<feature type="compositionally biased region" description="Basic and acidic residues" evidence="1">
    <location>
        <begin position="28"/>
        <end position="43"/>
    </location>
</feature>
<reference evidence="3" key="1">
    <citation type="journal article" date="2020" name="bioRxiv">
        <title>Chromosome-level reference genome of the European wasp spider Argiope bruennichi: a resource for studies on range expansion and evolutionary adaptation.</title>
        <authorList>
            <person name="Sheffer M.M."/>
            <person name="Hoppe A."/>
            <person name="Krehenwinkel H."/>
            <person name="Uhl G."/>
            <person name="Kuss A.W."/>
            <person name="Jensen L."/>
            <person name="Jensen C."/>
            <person name="Gillespie R.G."/>
            <person name="Hoff K.J."/>
            <person name="Prost S."/>
        </authorList>
    </citation>
    <scope>NUCLEOTIDE SEQUENCE</scope>
</reference>
<accession>A0A8T0ELI2</accession>
<feature type="region of interest" description="Disordered" evidence="1">
    <location>
        <begin position="28"/>
        <end position="68"/>
    </location>
</feature>
<name>A0A8T0ELI2_ARGBR</name>
<dbReference type="Proteomes" id="UP000807504">
    <property type="component" value="Unassembled WGS sequence"/>
</dbReference>
<keyword evidence="2" id="KW-0812">Transmembrane</keyword>
<keyword evidence="2" id="KW-0472">Membrane</keyword>
<evidence type="ECO:0000313" key="4">
    <source>
        <dbReference type="Proteomes" id="UP000807504"/>
    </source>
</evidence>